<dbReference type="PANTHER" id="PTHR33782">
    <property type="entry name" value="OS01G0121600 PROTEIN"/>
    <property type="match status" value="1"/>
</dbReference>
<dbReference type="OrthoDB" id="672819at2759"/>
<sequence>MDALTFSSMKNSSSQFSPLSKAKPKSRPKNTVQVVSALRSSSSYESRHPGRIVDENMIVLRKRIHEMKVVERNYEPPTEWMQWEKQIYTQYDEYICTILGMVQTQLMNTRPSVALGALAMLTLSLPSSVILLALHLAQAADHVSHHALVGTFPPPKKSSKGCVVTAPSTDDVEELELSINCTPLMPMMLKNDRNTSDKEKEHDISKPDSLIPAEFA</sequence>
<evidence type="ECO:0000313" key="2">
    <source>
        <dbReference type="EMBL" id="KAJ8424293.1"/>
    </source>
</evidence>
<comment type="caution">
    <text evidence="2">The sequence shown here is derived from an EMBL/GenBank/DDBJ whole genome shotgun (WGS) entry which is preliminary data.</text>
</comment>
<gene>
    <name evidence="2" type="ORF">Cgig2_003275</name>
</gene>
<reference evidence="2" key="1">
    <citation type="submission" date="2022-04" db="EMBL/GenBank/DDBJ databases">
        <title>Carnegiea gigantea Genome sequencing and assembly v2.</title>
        <authorList>
            <person name="Copetti D."/>
            <person name="Sanderson M.J."/>
            <person name="Burquez A."/>
            <person name="Wojciechowski M.F."/>
        </authorList>
    </citation>
    <scope>NUCLEOTIDE SEQUENCE</scope>
    <source>
        <strain evidence="2">SGP5-SGP5p</strain>
        <tissue evidence="2">Aerial part</tissue>
    </source>
</reference>
<proteinExistence type="predicted"/>
<dbReference type="AlphaFoldDB" id="A0A9Q1JLZ1"/>
<organism evidence="2 3">
    <name type="scientific">Carnegiea gigantea</name>
    <dbReference type="NCBI Taxonomy" id="171969"/>
    <lineage>
        <taxon>Eukaryota</taxon>
        <taxon>Viridiplantae</taxon>
        <taxon>Streptophyta</taxon>
        <taxon>Embryophyta</taxon>
        <taxon>Tracheophyta</taxon>
        <taxon>Spermatophyta</taxon>
        <taxon>Magnoliopsida</taxon>
        <taxon>eudicotyledons</taxon>
        <taxon>Gunneridae</taxon>
        <taxon>Pentapetalae</taxon>
        <taxon>Caryophyllales</taxon>
        <taxon>Cactineae</taxon>
        <taxon>Cactaceae</taxon>
        <taxon>Cactoideae</taxon>
        <taxon>Echinocereeae</taxon>
        <taxon>Carnegiea</taxon>
    </lineage>
</organism>
<protein>
    <submittedName>
        <fullName evidence="2">Uncharacterized protein</fullName>
    </submittedName>
</protein>
<dbReference type="EMBL" id="JAKOGI010001716">
    <property type="protein sequence ID" value="KAJ8424293.1"/>
    <property type="molecule type" value="Genomic_DNA"/>
</dbReference>
<evidence type="ECO:0000313" key="3">
    <source>
        <dbReference type="Proteomes" id="UP001153076"/>
    </source>
</evidence>
<dbReference type="Proteomes" id="UP001153076">
    <property type="component" value="Unassembled WGS sequence"/>
</dbReference>
<name>A0A9Q1JLZ1_9CARY</name>
<dbReference type="PANTHER" id="PTHR33782:SF5">
    <property type="entry name" value="MEDIATOR OF RNA POLYMERASE II TRANSCRIPTION SUBUNIT"/>
    <property type="match status" value="1"/>
</dbReference>
<feature type="region of interest" description="Disordered" evidence="1">
    <location>
        <begin position="190"/>
        <end position="216"/>
    </location>
</feature>
<keyword evidence="3" id="KW-1185">Reference proteome</keyword>
<evidence type="ECO:0000256" key="1">
    <source>
        <dbReference type="SAM" id="MobiDB-lite"/>
    </source>
</evidence>
<accession>A0A9Q1JLZ1</accession>
<feature type="compositionally biased region" description="Basic and acidic residues" evidence="1">
    <location>
        <begin position="190"/>
        <end position="206"/>
    </location>
</feature>
<feature type="compositionally biased region" description="Low complexity" evidence="1">
    <location>
        <begin position="7"/>
        <end position="17"/>
    </location>
</feature>
<feature type="region of interest" description="Disordered" evidence="1">
    <location>
        <begin position="1"/>
        <end position="31"/>
    </location>
</feature>